<evidence type="ECO:0000256" key="1">
    <source>
        <dbReference type="SAM" id="Phobius"/>
    </source>
</evidence>
<organism evidence="3 4">
    <name type="scientific">Paraburkholderia guartelaensis</name>
    <dbReference type="NCBI Taxonomy" id="2546446"/>
    <lineage>
        <taxon>Bacteria</taxon>
        <taxon>Pseudomonadati</taxon>
        <taxon>Pseudomonadota</taxon>
        <taxon>Betaproteobacteria</taxon>
        <taxon>Burkholderiales</taxon>
        <taxon>Burkholderiaceae</taxon>
        <taxon>Paraburkholderia</taxon>
    </lineage>
</organism>
<dbReference type="AlphaFoldDB" id="A0A4V2ZWN7"/>
<keyword evidence="1" id="KW-0472">Membrane</keyword>
<feature type="domain" description="Acyltransferase 3" evidence="2">
    <location>
        <begin position="9"/>
        <end position="316"/>
    </location>
</feature>
<protein>
    <submittedName>
        <fullName evidence="3">Acyltransferase</fullName>
    </submittedName>
</protein>
<feature type="transmembrane region" description="Helical" evidence="1">
    <location>
        <begin position="265"/>
        <end position="284"/>
    </location>
</feature>
<feature type="transmembrane region" description="Helical" evidence="1">
    <location>
        <begin position="70"/>
        <end position="90"/>
    </location>
</feature>
<evidence type="ECO:0000313" key="4">
    <source>
        <dbReference type="Proteomes" id="UP000295606"/>
    </source>
</evidence>
<evidence type="ECO:0000313" key="3">
    <source>
        <dbReference type="EMBL" id="TDG10573.1"/>
    </source>
</evidence>
<dbReference type="Pfam" id="PF01757">
    <property type="entry name" value="Acyl_transf_3"/>
    <property type="match status" value="1"/>
</dbReference>
<dbReference type="PANTHER" id="PTHR23028:SF131">
    <property type="entry name" value="BLR2367 PROTEIN"/>
    <property type="match status" value="1"/>
</dbReference>
<feature type="transmembrane region" description="Helical" evidence="1">
    <location>
        <begin position="304"/>
        <end position="321"/>
    </location>
</feature>
<keyword evidence="3" id="KW-0012">Acyltransferase</keyword>
<keyword evidence="1" id="KW-1133">Transmembrane helix</keyword>
<dbReference type="GO" id="GO:0000271">
    <property type="term" value="P:polysaccharide biosynthetic process"/>
    <property type="evidence" value="ECO:0007669"/>
    <property type="project" value="TreeGrafter"/>
</dbReference>
<accession>A0A4V2ZWN7</accession>
<feature type="transmembrane region" description="Helical" evidence="1">
    <location>
        <begin position="119"/>
        <end position="140"/>
    </location>
</feature>
<name>A0A4V2ZWN7_9BURK</name>
<gene>
    <name evidence="3" type="ORF">E1N52_04315</name>
</gene>
<reference evidence="3 4" key="1">
    <citation type="submission" date="2019-03" db="EMBL/GenBank/DDBJ databases">
        <title>Paraburkholderia sp. isolated from native Mimosa gymnas in Guartela State Park, Brazil.</title>
        <authorList>
            <person name="Paulitsch F."/>
            <person name="Hungria M."/>
            <person name="Delamuta J.R.M."/>
            <person name="Ribeiro R.A."/>
            <person name="Dall'Agnol R."/>
            <person name="Silva J.S.B."/>
        </authorList>
    </citation>
    <scope>NUCLEOTIDE SEQUENCE [LARGE SCALE GENOMIC DNA]</scope>
    <source>
        <strain evidence="3 4">CNPSo 3008</strain>
    </source>
</reference>
<comment type="caution">
    <text evidence="3">The sequence shown here is derived from an EMBL/GenBank/DDBJ whole genome shotgun (WGS) entry which is preliminary data.</text>
</comment>
<dbReference type="PANTHER" id="PTHR23028">
    <property type="entry name" value="ACETYLTRANSFERASE"/>
    <property type="match status" value="1"/>
</dbReference>
<dbReference type="InterPro" id="IPR002656">
    <property type="entry name" value="Acyl_transf_3_dom"/>
</dbReference>
<sequence length="344" mass="37910">MRASEKLNSVHFMRFFAAMAVVVHHVTTGFGNKRVMVGAAGVDVFFVISGIVIGMSLLREEAPYNFAVKRMIRVLPLYWIATAASVLFVYSTWGELPTTEELARSLLLWPKFGTDWHAIYFPAWTLTYEMLFYCVAGAILVASRKHAWTATLVIFTLIGLFRIPVPGTDGAFFSTAVCLEFCMGLAIAPLIVCGWRPSTFAGIAMIAIGAIFAWSYQDDVLLITEQASRAHLARPLQLGLPCALIVAGMLAFDSASWMREKVIELGGDASYAIYVTHITTINFVSDRLLRHGIDPKGHPVTMQIALIVLSLGVGVCTRLFVERPLLDYLRNLLLGRSTRAVTVA</sequence>
<feature type="transmembrane region" description="Helical" evidence="1">
    <location>
        <begin position="199"/>
        <end position="216"/>
    </location>
</feature>
<dbReference type="RefSeq" id="WP_133180475.1">
    <property type="nucleotide sequence ID" value="NZ_SMOD01000002.1"/>
</dbReference>
<dbReference type="GO" id="GO:0016020">
    <property type="term" value="C:membrane"/>
    <property type="evidence" value="ECO:0007669"/>
    <property type="project" value="TreeGrafter"/>
</dbReference>
<evidence type="ECO:0000259" key="2">
    <source>
        <dbReference type="Pfam" id="PF01757"/>
    </source>
</evidence>
<feature type="transmembrane region" description="Helical" evidence="1">
    <location>
        <begin position="12"/>
        <end position="30"/>
    </location>
</feature>
<dbReference type="GO" id="GO:0016747">
    <property type="term" value="F:acyltransferase activity, transferring groups other than amino-acyl groups"/>
    <property type="evidence" value="ECO:0007669"/>
    <property type="project" value="InterPro"/>
</dbReference>
<feature type="transmembrane region" description="Helical" evidence="1">
    <location>
        <begin position="236"/>
        <end position="253"/>
    </location>
</feature>
<dbReference type="InterPro" id="IPR050879">
    <property type="entry name" value="Acyltransferase_3"/>
</dbReference>
<feature type="transmembrane region" description="Helical" evidence="1">
    <location>
        <begin position="171"/>
        <end position="192"/>
    </location>
</feature>
<feature type="transmembrane region" description="Helical" evidence="1">
    <location>
        <begin position="147"/>
        <end position="165"/>
    </location>
</feature>
<dbReference type="Proteomes" id="UP000295606">
    <property type="component" value="Unassembled WGS sequence"/>
</dbReference>
<keyword evidence="1" id="KW-0812">Transmembrane</keyword>
<proteinExistence type="predicted"/>
<feature type="transmembrane region" description="Helical" evidence="1">
    <location>
        <begin position="36"/>
        <end position="58"/>
    </location>
</feature>
<keyword evidence="3" id="KW-0808">Transferase</keyword>
<dbReference type="OrthoDB" id="9814807at2"/>
<dbReference type="EMBL" id="SMOD01000002">
    <property type="protein sequence ID" value="TDG10573.1"/>
    <property type="molecule type" value="Genomic_DNA"/>
</dbReference>